<gene>
    <name evidence="2" type="ORF">C8R41DRAFT_778845</name>
</gene>
<dbReference type="PROSITE" id="PS51186">
    <property type="entry name" value="GNAT"/>
    <property type="match status" value="1"/>
</dbReference>
<name>A0ABQ8V0J8_9AGAR</name>
<sequence>ADYWRSLNRAGLLEGRVHVVKDQKYQIVSIGVWFEAGTICFKRSDAQCALGFNDFFAKLTPETREWWSKARRSHDVNNLKEKAHRWWCANPATDPEYQGRGYATRIVQQALKDAKENGCTLGLATGPEHNVQKYLAMGFRKRSQGPMPSPTGDFIIHLLSKP</sequence>
<accession>A0ABQ8V0J8</accession>
<dbReference type="Pfam" id="PF00583">
    <property type="entry name" value="Acetyltransf_1"/>
    <property type="match status" value="1"/>
</dbReference>
<organism evidence="2 3">
    <name type="scientific">Lentinula lateritia</name>
    <dbReference type="NCBI Taxonomy" id="40482"/>
    <lineage>
        <taxon>Eukaryota</taxon>
        <taxon>Fungi</taxon>
        <taxon>Dikarya</taxon>
        <taxon>Basidiomycota</taxon>
        <taxon>Agaricomycotina</taxon>
        <taxon>Agaricomycetes</taxon>
        <taxon>Agaricomycetidae</taxon>
        <taxon>Agaricales</taxon>
        <taxon>Marasmiineae</taxon>
        <taxon>Omphalotaceae</taxon>
        <taxon>Lentinula</taxon>
    </lineage>
</organism>
<dbReference type="CDD" id="cd04301">
    <property type="entry name" value="NAT_SF"/>
    <property type="match status" value="1"/>
</dbReference>
<reference evidence="2" key="1">
    <citation type="submission" date="2022-08" db="EMBL/GenBank/DDBJ databases">
        <title>A Global Phylogenomic Analysis of the Shiitake Genus Lentinula.</title>
        <authorList>
            <consortium name="DOE Joint Genome Institute"/>
            <person name="Sierra-Patev S."/>
            <person name="Min B."/>
            <person name="Naranjo-Ortiz M."/>
            <person name="Looney B."/>
            <person name="Konkel Z."/>
            <person name="Slot J.C."/>
            <person name="Sakamoto Y."/>
            <person name="Steenwyk J.L."/>
            <person name="Rokas A."/>
            <person name="Carro J."/>
            <person name="Camarero S."/>
            <person name="Ferreira P."/>
            <person name="Molpeceres G."/>
            <person name="Ruiz-Duenas F.J."/>
            <person name="Serrano A."/>
            <person name="Henrissat B."/>
            <person name="Drula E."/>
            <person name="Hughes K.W."/>
            <person name="Mata J.L."/>
            <person name="Ishikawa N.K."/>
            <person name="Vargas-Isla R."/>
            <person name="Ushijima S."/>
            <person name="Smith C.A."/>
            <person name="Ahrendt S."/>
            <person name="Andreopoulos W."/>
            <person name="He G."/>
            <person name="Labutti K."/>
            <person name="Lipzen A."/>
            <person name="Ng V."/>
            <person name="Riley R."/>
            <person name="Sandor L."/>
            <person name="Barry K."/>
            <person name="Martinez A.T."/>
            <person name="Xiao Y."/>
            <person name="Gibbons J.G."/>
            <person name="Terashima K."/>
            <person name="Grigoriev I.V."/>
            <person name="Hibbett D.S."/>
        </authorList>
    </citation>
    <scope>NUCLEOTIDE SEQUENCE</scope>
    <source>
        <strain evidence="2">RHP3577 ss4</strain>
    </source>
</reference>
<evidence type="ECO:0000259" key="1">
    <source>
        <dbReference type="PROSITE" id="PS51186"/>
    </source>
</evidence>
<feature type="non-terminal residue" evidence="2">
    <location>
        <position position="1"/>
    </location>
</feature>
<dbReference type="SUPFAM" id="SSF55729">
    <property type="entry name" value="Acyl-CoA N-acyltransferases (Nat)"/>
    <property type="match status" value="1"/>
</dbReference>
<dbReference type="InterPro" id="IPR016181">
    <property type="entry name" value="Acyl_CoA_acyltransferase"/>
</dbReference>
<proteinExistence type="predicted"/>
<dbReference type="InterPro" id="IPR000182">
    <property type="entry name" value="GNAT_dom"/>
</dbReference>
<evidence type="ECO:0000313" key="3">
    <source>
        <dbReference type="Proteomes" id="UP001150217"/>
    </source>
</evidence>
<dbReference type="Gene3D" id="3.40.630.30">
    <property type="match status" value="1"/>
</dbReference>
<comment type="caution">
    <text evidence="2">The sequence shown here is derived from an EMBL/GenBank/DDBJ whole genome shotgun (WGS) entry which is preliminary data.</text>
</comment>
<dbReference type="Proteomes" id="UP001150217">
    <property type="component" value="Unassembled WGS sequence"/>
</dbReference>
<dbReference type="EMBL" id="JANVFT010000102">
    <property type="protein sequence ID" value="KAJ4468070.1"/>
    <property type="molecule type" value="Genomic_DNA"/>
</dbReference>
<keyword evidence="3" id="KW-1185">Reference proteome</keyword>
<protein>
    <recommendedName>
        <fullName evidence="1">N-acetyltransferase domain-containing protein</fullName>
    </recommendedName>
</protein>
<feature type="domain" description="N-acetyltransferase" evidence="1">
    <location>
        <begin position="92"/>
        <end position="162"/>
    </location>
</feature>
<evidence type="ECO:0000313" key="2">
    <source>
        <dbReference type="EMBL" id="KAJ4468070.1"/>
    </source>
</evidence>